<comment type="caution">
    <text evidence="2">The sequence shown here is derived from an EMBL/GenBank/DDBJ whole genome shotgun (WGS) entry which is preliminary data.</text>
</comment>
<feature type="signal peptide" evidence="1">
    <location>
        <begin position="1"/>
        <end position="30"/>
    </location>
</feature>
<name>A0A5B0V8Q5_9GAMM</name>
<sequence>MSLSASKLTFLSAFTAAVCWLANNTGGVIAAEGKTTLTSTALNNTQGQIAGNSGLDIHSRQLTNREGSLQSADAVFECVRSPAPATLLLIKSRVRFAVAGRRLH</sequence>
<organism evidence="2 3">
    <name type="scientific">Photorhabdus heterorhabditis</name>
    <dbReference type="NCBI Taxonomy" id="880156"/>
    <lineage>
        <taxon>Bacteria</taxon>
        <taxon>Pseudomonadati</taxon>
        <taxon>Pseudomonadota</taxon>
        <taxon>Gammaproteobacteria</taxon>
        <taxon>Enterobacterales</taxon>
        <taxon>Morganellaceae</taxon>
        <taxon>Photorhabdus</taxon>
    </lineage>
</organism>
<dbReference type="NCBIfam" id="TIGR01731">
    <property type="entry name" value="fil_hemag_20aa"/>
    <property type="match status" value="2"/>
</dbReference>
<feature type="chain" id="PRO_5023016230" description="Filamentous hemagglutinin N-terminal domain-containing protein" evidence="1">
    <location>
        <begin position="31"/>
        <end position="104"/>
    </location>
</feature>
<evidence type="ECO:0000313" key="3">
    <source>
        <dbReference type="Proteomes" id="UP000322184"/>
    </source>
</evidence>
<dbReference type="EMBL" id="VTUW01000146">
    <property type="protein sequence ID" value="KAA1170980.1"/>
    <property type="molecule type" value="Genomic_DNA"/>
</dbReference>
<dbReference type="InterPro" id="IPR010069">
    <property type="entry name" value="CdiA_FHA1_rpt"/>
</dbReference>
<accession>A0A5B0V8Q5</accession>
<proteinExistence type="predicted"/>
<dbReference type="Proteomes" id="UP000322184">
    <property type="component" value="Unassembled WGS sequence"/>
</dbReference>
<dbReference type="AlphaFoldDB" id="A0A5B0V8Q5"/>
<keyword evidence="1" id="KW-0732">Signal</keyword>
<reference evidence="2 3" key="1">
    <citation type="submission" date="2019-09" db="EMBL/GenBank/DDBJ databases">
        <title>Whole genome sequence of Photorhabdus heterorhabditis strain ETL (Enterobacteriales: Enterobacteriaceae) a bacterial symbiont of Heterorhabditis zealandica strain ETL (Rhabditida: Heterorhabditidae).</title>
        <authorList>
            <person name="Lulamba T.E."/>
            <person name="Serepa-Dlamini M.H."/>
        </authorList>
    </citation>
    <scope>NUCLEOTIDE SEQUENCE [LARGE SCALE GENOMIC DNA]</scope>
    <source>
        <strain evidence="2 3">ETL</strain>
    </source>
</reference>
<gene>
    <name evidence="2" type="ORF">F0L16_22175</name>
</gene>
<evidence type="ECO:0000313" key="2">
    <source>
        <dbReference type="EMBL" id="KAA1170980.1"/>
    </source>
</evidence>
<evidence type="ECO:0000256" key="1">
    <source>
        <dbReference type="SAM" id="SignalP"/>
    </source>
</evidence>
<protein>
    <recommendedName>
        <fullName evidence="4">Filamentous hemagglutinin N-terminal domain-containing protein</fullName>
    </recommendedName>
</protein>
<evidence type="ECO:0008006" key="4">
    <source>
        <dbReference type="Google" id="ProtNLM"/>
    </source>
</evidence>